<dbReference type="GO" id="GO:0071770">
    <property type="term" value="P:DIM/DIP cell wall layer assembly"/>
    <property type="evidence" value="ECO:0007669"/>
    <property type="project" value="TreeGrafter"/>
</dbReference>
<dbReference type="Gene3D" id="1.10.1240.100">
    <property type="match status" value="1"/>
</dbReference>
<dbReference type="SUPFAM" id="SSF47336">
    <property type="entry name" value="ACP-like"/>
    <property type="match status" value="1"/>
</dbReference>
<keyword evidence="4" id="KW-0597">Phosphoprotein</keyword>
<accession>G8M265</accession>
<dbReference type="PROSITE" id="PS52004">
    <property type="entry name" value="KS3_2"/>
    <property type="match status" value="1"/>
</dbReference>
<dbReference type="InterPro" id="IPR014030">
    <property type="entry name" value="Ketoacyl_synth_N"/>
</dbReference>
<dbReference type="GO" id="GO:0004312">
    <property type="term" value="F:fatty acid synthase activity"/>
    <property type="evidence" value="ECO:0007669"/>
    <property type="project" value="TreeGrafter"/>
</dbReference>
<dbReference type="PROSITE" id="PS00012">
    <property type="entry name" value="PHOSPHOPANTETHEINE"/>
    <property type="match status" value="1"/>
</dbReference>
<dbReference type="GO" id="GO:0005886">
    <property type="term" value="C:plasma membrane"/>
    <property type="evidence" value="ECO:0007669"/>
    <property type="project" value="TreeGrafter"/>
</dbReference>
<name>G8M265_ACECE</name>
<evidence type="ECO:0000259" key="6">
    <source>
        <dbReference type="PROSITE" id="PS50075"/>
    </source>
</evidence>
<dbReference type="OrthoDB" id="9765680at2"/>
<dbReference type="EMBL" id="CP003065">
    <property type="protein sequence ID" value="AEV69224.1"/>
    <property type="molecule type" value="Genomic_DNA"/>
</dbReference>
<dbReference type="Pfam" id="PF02801">
    <property type="entry name" value="Ketoacyl-synt_C"/>
    <property type="match status" value="1"/>
</dbReference>
<dbReference type="Gene3D" id="1.10.1200.10">
    <property type="entry name" value="ACP-like"/>
    <property type="match status" value="1"/>
</dbReference>
<dbReference type="RefSeq" id="WP_014255783.1">
    <property type="nucleotide sequence ID" value="NC_016627.1"/>
</dbReference>
<keyword evidence="3" id="KW-0596">Phosphopantetheine</keyword>
<proteinExistence type="predicted"/>
<reference evidence="8 9" key="2">
    <citation type="journal article" date="2012" name="Stand. Genomic Sci.">
        <title>Complete Genome Sequence of Clostridium clariflavum DSM 19732.</title>
        <authorList>
            <person name="Izquierdo J.A."/>
            <person name="Goodwin L."/>
            <person name="Davenport K.W."/>
            <person name="Teshima H."/>
            <person name="Bruce D."/>
            <person name="Detter C."/>
            <person name="Tapia R."/>
            <person name="Han S."/>
            <person name="Land M."/>
            <person name="Hauser L."/>
            <person name="Jeffries C.D."/>
            <person name="Han J."/>
            <person name="Pitluck S."/>
            <person name="Nolan M."/>
            <person name="Chen A."/>
            <person name="Huntemann M."/>
            <person name="Mavromatis K."/>
            <person name="Mikhailova N."/>
            <person name="Liolios K."/>
            <person name="Woyke T."/>
            <person name="Lynd L.R."/>
        </authorList>
    </citation>
    <scope>NUCLEOTIDE SEQUENCE [LARGE SCALE GENOMIC DNA]</scope>
    <source>
        <strain evidence="9">DSM 19732 / NBRC 101661 / EBR45</strain>
    </source>
</reference>
<dbReference type="CDD" id="cd00833">
    <property type="entry name" value="PKS"/>
    <property type="match status" value="1"/>
</dbReference>
<dbReference type="Proteomes" id="UP000005435">
    <property type="component" value="Chromosome"/>
</dbReference>
<dbReference type="GO" id="GO:0006633">
    <property type="term" value="P:fatty acid biosynthetic process"/>
    <property type="evidence" value="ECO:0007669"/>
    <property type="project" value="TreeGrafter"/>
</dbReference>
<dbReference type="Gene3D" id="3.40.50.720">
    <property type="entry name" value="NAD(P)-binding Rossmann-like Domain"/>
    <property type="match status" value="1"/>
</dbReference>
<evidence type="ECO:0000256" key="2">
    <source>
        <dbReference type="ARBA" id="ARBA00004789"/>
    </source>
</evidence>
<dbReference type="InterPro" id="IPR010080">
    <property type="entry name" value="Thioester_reductase-like_dom"/>
</dbReference>
<dbReference type="SUPFAM" id="SSF53901">
    <property type="entry name" value="Thiolase-like"/>
    <property type="match status" value="1"/>
</dbReference>
<keyword evidence="9" id="KW-1185">Reference proteome</keyword>
<dbReference type="InterPro" id="IPR050091">
    <property type="entry name" value="PKS_NRPS_Biosynth_Enz"/>
</dbReference>
<protein>
    <submittedName>
        <fullName evidence="8">Thioester reductase-like protein</fullName>
    </submittedName>
</protein>
<dbReference type="NCBIfam" id="TIGR01746">
    <property type="entry name" value="Thioester-redct"/>
    <property type="match status" value="1"/>
</dbReference>
<evidence type="ECO:0000256" key="1">
    <source>
        <dbReference type="ARBA" id="ARBA00003299"/>
    </source>
</evidence>
<comment type="function">
    <text evidence="1">Involved in some intermediate steps for the synthesis of the antibiotic polyketide bacillaene which is involved in secondary metabolism.</text>
</comment>
<keyword evidence="5" id="KW-0808">Transferase</keyword>
<dbReference type="InterPro" id="IPR036291">
    <property type="entry name" value="NAD(P)-bd_dom_sf"/>
</dbReference>
<reference evidence="9" key="1">
    <citation type="submission" date="2011-12" db="EMBL/GenBank/DDBJ databases">
        <title>Complete sequence of Clostridium clariflavum DSM 19732.</title>
        <authorList>
            <consortium name="US DOE Joint Genome Institute"/>
            <person name="Lucas S."/>
            <person name="Han J."/>
            <person name="Lapidus A."/>
            <person name="Cheng J.-F."/>
            <person name="Goodwin L."/>
            <person name="Pitluck S."/>
            <person name="Peters L."/>
            <person name="Teshima H."/>
            <person name="Detter J.C."/>
            <person name="Han C."/>
            <person name="Tapia R."/>
            <person name="Land M."/>
            <person name="Hauser L."/>
            <person name="Kyrpides N."/>
            <person name="Ivanova N."/>
            <person name="Pagani I."/>
            <person name="Kitzmiller T."/>
            <person name="Lynd L."/>
            <person name="Izquierdo J."/>
            <person name="Woyke T."/>
        </authorList>
    </citation>
    <scope>NUCLEOTIDE SEQUENCE [LARGE SCALE GENOMIC DNA]</scope>
    <source>
        <strain evidence="9">DSM 19732 / NBRC 101661 / EBR45</strain>
    </source>
</reference>
<dbReference type="CDD" id="cd05235">
    <property type="entry name" value="SDR_e1"/>
    <property type="match status" value="1"/>
</dbReference>
<dbReference type="AlphaFoldDB" id="G8M265"/>
<dbReference type="PANTHER" id="PTHR43775:SF37">
    <property type="entry name" value="SI:DKEY-61P9.11"/>
    <property type="match status" value="1"/>
</dbReference>
<dbReference type="SMART" id="SM00825">
    <property type="entry name" value="PKS_KS"/>
    <property type="match status" value="1"/>
</dbReference>
<evidence type="ECO:0000313" key="8">
    <source>
        <dbReference type="EMBL" id="AEV69224.1"/>
    </source>
</evidence>
<dbReference type="KEGG" id="ccl:Clocl_2658"/>
<dbReference type="GO" id="GO:0005737">
    <property type="term" value="C:cytoplasm"/>
    <property type="evidence" value="ECO:0007669"/>
    <property type="project" value="TreeGrafter"/>
</dbReference>
<gene>
    <name evidence="8" type="ordered locus">Clocl_2658</name>
</gene>
<dbReference type="InterPro" id="IPR013120">
    <property type="entry name" value="FAR_NAD-bd"/>
</dbReference>
<dbReference type="FunFam" id="3.40.47.10:FF:000019">
    <property type="entry name" value="Polyketide synthase type I"/>
    <property type="match status" value="1"/>
</dbReference>
<dbReference type="Pfam" id="PF22621">
    <property type="entry name" value="CurL-like_PKS_C"/>
    <property type="match status" value="1"/>
</dbReference>
<dbReference type="InterPro" id="IPR016039">
    <property type="entry name" value="Thiolase-like"/>
</dbReference>
<evidence type="ECO:0000313" key="9">
    <source>
        <dbReference type="Proteomes" id="UP000005435"/>
    </source>
</evidence>
<dbReference type="InterPro" id="IPR036736">
    <property type="entry name" value="ACP-like_sf"/>
</dbReference>
<dbReference type="InterPro" id="IPR014031">
    <property type="entry name" value="Ketoacyl_synth_C"/>
</dbReference>
<evidence type="ECO:0000256" key="5">
    <source>
        <dbReference type="ARBA" id="ARBA00022679"/>
    </source>
</evidence>
<feature type="domain" description="Carrier" evidence="6">
    <location>
        <begin position="663"/>
        <end position="750"/>
    </location>
</feature>
<dbReference type="eggNOG" id="COG3321">
    <property type="taxonomic scope" value="Bacteria"/>
</dbReference>
<comment type="pathway">
    <text evidence="2">Antibiotic biosynthesis; bacillaene biosynthesis.</text>
</comment>
<dbReference type="InterPro" id="IPR006162">
    <property type="entry name" value="Ppantetheine_attach_site"/>
</dbReference>
<dbReference type="STRING" id="720554.Clocl_2658"/>
<sequence>MAIKLLNVNSGKTNACSEQKVNIKEVSTKEIAIIGMAGKFPMAENGLDEFWTNIRNGKDCITEFPESRKRDTDSFIKFVGMDESNISYIEGGYLESIDKFDYNFFQLSPNEASLMDPHQRLFLETIYAAIEDAGYGGKRIRGSRTGVYLGYYDDDFTYKQAISYIAPSLYSMSIPGNISAIIASRVSYLLDLKGPSMLINTTCSSSLVAIHLACQAIRNGECDMAIAGGVKINLLPVVFKNIKDIGIRSSDNRTHTFDDNSDGTGWGEGVAAIMLKSLSKAIDDGDNIYAVIKGSAINQDGSSIGITAPNPNAQMDVIIRAWKDAGIEPESISYIEAHGTGTKLGDPIEIEGISKAFSKYSTAKQFCAIGSVKSNIGHLDNMAGLAGVIKSVLSLKNEEIPPTINFSRPNRNIDFVNSPVFVIDKILEWKREEGKVRRCGVSSFGLSGTNCHLILEEAPQRLYVQEQQDDKMQVLVLSAKNMNVLKNIVKKYRDYLGEKGDIKRICYTANTGREHYNCRLAMVIKNFDDLKKKLENLLNLDVSLNADVKITEGVYIGETERSNSENIVENIGEIERIKKLNMEASSKIREYIESGESNIELLYDICKLYVKGANIDFDELYRNEKIIKVSLPTYPFERIRCWLDKVSLNVGKQKIILKGKEGGEYSEIEKNIACVWAEVLGLEEININESFFELGGNSINAIEVLAKLRDKYDVSMNNIFEHPTIYSLAQNISLKNDSVKLRIEQIKELLLNNLNQRNEELPETEGYNQRLAKCNEIDLDKKKKYENILLTGATGFLGSYLLRDLLINTDSVIYILIRGKDYEEAKRKCESKFSYYFDEDLIAKYNERVVIVNGDLRYDRFGLDIELYDKLSRKIDCIIHSAAIVKHYGIYSEFYEINVKGTERLLKFSQTGRDKDFNHISTTGIAFANIEGRERVLFTEYDFDFGQKLTNVYAQTKFLAEEMVYKARENGLNANIFRIGNIVGDSKTGVFQLNIEENAVYSLLRSLIKLDYVPNWHYNNMEISFIDYISKAIVLLFNRLGIMNHTHHIYNPNLVNINNLSEVFSHLGYNKKSMQLVDYLDYLYDVYRNNENKTLKKMVEVMFLHLGIFDEELSRTEIILRCDKTSLILSKLGFEWPEINDEHIKIMIDYCKKVNFI</sequence>
<dbReference type="Pfam" id="PF00550">
    <property type="entry name" value="PP-binding"/>
    <property type="match status" value="1"/>
</dbReference>
<organism evidence="8 9">
    <name type="scientific">Acetivibrio clariflavus (strain DSM 19732 / NBRC 101661 / EBR45)</name>
    <name type="common">Clostridium clariflavum</name>
    <dbReference type="NCBI Taxonomy" id="720554"/>
    <lineage>
        <taxon>Bacteria</taxon>
        <taxon>Bacillati</taxon>
        <taxon>Bacillota</taxon>
        <taxon>Clostridia</taxon>
        <taxon>Eubacteriales</taxon>
        <taxon>Oscillospiraceae</taxon>
        <taxon>Acetivibrio</taxon>
    </lineage>
</organism>
<evidence type="ECO:0000256" key="3">
    <source>
        <dbReference type="ARBA" id="ARBA00022450"/>
    </source>
</evidence>
<dbReference type="PROSITE" id="PS50075">
    <property type="entry name" value="CARRIER"/>
    <property type="match status" value="1"/>
</dbReference>
<dbReference type="InterPro" id="IPR020841">
    <property type="entry name" value="PKS_Beta-ketoAc_synthase_dom"/>
</dbReference>
<dbReference type="InterPro" id="IPR020806">
    <property type="entry name" value="PKS_PP-bd"/>
</dbReference>
<dbReference type="Pfam" id="PF00109">
    <property type="entry name" value="ketoacyl-synt"/>
    <property type="match status" value="1"/>
</dbReference>
<evidence type="ECO:0000259" key="7">
    <source>
        <dbReference type="PROSITE" id="PS52004"/>
    </source>
</evidence>
<dbReference type="HOGENOM" id="CLU_000022_16_6_9"/>
<dbReference type="Pfam" id="PF07993">
    <property type="entry name" value="NAD_binding_4"/>
    <property type="match status" value="1"/>
</dbReference>
<dbReference type="InterPro" id="IPR009081">
    <property type="entry name" value="PP-bd_ACP"/>
</dbReference>
<evidence type="ECO:0000256" key="4">
    <source>
        <dbReference type="ARBA" id="ARBA00022553"/>
    </source>
</evidence>
<dbReference type="SMART" id="SM00823">
    <property type="entry name" value="PKS_PP"/>
    <property type="match status" value="1"/>
</dbReference>
<dbReference type="Gene3D" id="3.40.47.10">
    <property type="match status" value="1"/>
</dbReference>
<dbReference type="GO" id="GO:0031177">
    <property type="term" value="F:phosphopantetheine binding"/>
    <property type="evidence" value="ECO:0007669"/>
    <property type="project" value="InterPro"/>
</dbReference>
<feature type="domain" description="Ketosynthase family 3 (KS3)" evidence="7">
    <location>
        <begin position="28"/>
        <end position="457"/>
    </location>
</feature>
<dbReference type="SUPFAM" id="SSF51735">
    <property type="entry name" value="NAD(P)-binding Rossmann-fold domains"/>
    <property type="match status" value="1"/>
</dbReference>
<dbReference type="PANTHER" id="PTHR43775">
    <property type="entry name" value="FATTY ACID SYNTHASE"/>
    <property type="match status" value="1"/>
</dbReference>